<organism evidence="3 4">
    <name type="scientific">Paenibacillus tundrae</name>
    <dbReference type="NCBI Taxonomy" id="528187"/>
    <lineage>
        <taxon>Bacteria</taxon>
        <taxon>Bacillati</taxon>
        <taxon>Bacillota</taxon>
        <taxon>Bacilli</taxon>
        <taxon>Bacillales</taxon>
        <taxon>Paenibacillaceae</taxon>
        <taxon>Paenibacillus</taxon>
    </lineage>
</organism>
<evidence type="ECO:0000313" key="3">
    <source>
        <dbReference type="EMBL" id="MDQ0169020.1"/>
    </source>
</evidence>
<comment type="caution">
    <text evidence="3">The sequence shown here is derived from an EMBL/GenBank/DDBJ whole genome shotgun (WGS) entry which is preliminary data.</text>
</comment>
<accession>A0ABT9W851</accession>
<name>A0ABT9W851_9BACL</name>
<keyword evidence="4" id="KW-1185">Reference proteome</keyword>
<protein>
    <submittedName>
        <fullName evidence="3">Uncharacterized protein</fullName>
    </submittedName>
</protein>
<feature type="signal peptide" evidence="2">
    <location>
        <begin position="1"/>
        <end position="26"/>
    </location>
</feature>
<proteinExistence type="predicted"/>
<gene>
    <name evidence="3" type="ORF">J2T19_000457</name>
</gene>
<feature type="chain" id="PRO_5046195005" evidence="2">
    <location>
        <begin position="27"/>
        <end position="356"/>
    </location>
</feature>
<dbReference type="EMBL" id="JAUSTI010000001">
    <property type="protein sequence ID" value="MDQ0169020.1"/>
    <property type="molecule type" value="Genomic_DNA"/>
</dbReference>
<dbReference type="Proteomes" id="UP001233836">
    <property type="component" value="Unassembled WGS sequence"/>
</dbReference>
<keyword evidence="1" id="KW-0175">Coiled coil</keyword>
<sequence length="356" mass="39018">MKVLKQCLFLFLAVILVITPISSVSANDTAQDDIYPADSREENIKNLMTERAMLQLKLNDLQENNNNDSNTTELSIPSDLKIIKEYKELSTKIQQIDNQLYDLGVRDLSEDELAEKLKLSDEGALAVVPGGYSNVSWRTYRSIWVKNSVRYEVQHIVASPAGTASSSISQSGTVVQTTNGGIRAAGTGLLKTTAKEGASLIPGVDIGITIYDALKQALTDFSSTTEVTNITSSYNWDYNMNVDFMYVKKEGQSDISQVLSFRSSEVFGAASWSIRNVGYKKGTNIVTSSNFITDSRRYHYTPSNHGIGSNAVTAYLNPGSASTAFVSNVDFTGIDGKVFKSVSLPRFSFPSQIQDK</sequence>
<evidence type="ECO:0000256" key="1">
    <source>
        <dbReference type="SAM" id="Coils"/>
    </source>
</evidence>
<keyword evidence="2" id="KW-0732">Signal</keyword>
<evidence type="ECO:0000313" key="4">
    <source>
        <dbReference type="Proteomes" id="UP001233836"/>
    </source>
</evidence>
<reference evidence="3 4" key="1">
    <citation type="submission" date="2023-07" db="EMBL/GenBank/DDBJ databases">
        <title>Sorghum-associated microbial communities from plants grown in Nebraska, USA.</title>
        <authorList>
            <person name="Schachtman D."/>
        </authorList>
    </citation>
    <scope>NUCLEOTIDE SEQUENCE [LARGE SCALE GENOMIC DNA]</scope>
    <source>
        <strain evidence="3 4">DS1314</strain>
    </source>
</reference>
<evidence type="ECO:0000256" key="2">
    <source>
        <dbReference type="SAM" id="SignalP"/>
    </source>
</evidence>
<feature type="coiled-coil region" evidence="1">
    <location>
        <begin position="37"/>
        <end position="71"/>
    </location>
</feature>